<sequence>MKPDVGDGIAAGARLNRALMPWLFISDLFTPEQTSRPVSLTASNAALGYGVPSTLKHLPGSHQCFCNRTTAFPPAVVAIAITGSGTGSAPFNPGGWRVIHLLTFC</sequence>
<evidence type="ECO:0000313" key="1">
    <source>
        <dbReference type="EMBL" id="MBN9672126.1"/>
    </source>
</evidence>
<dbReference type="EMBL" id="JAEKJZ010000003">
    <property type="protein sequence ID" value="MBN9672126.1"/>
    <property type="molecule type" value="Genomic_DNA"/>
</dbReference>
<proteinExistence type="predicted"/>
<evidence type="ECO:0000313" key="2">
    <source>
        <dbReference type="Proteomes" id="UP000664096"/>
    </source>
</evidence>
<dbReference type="RefSeq" id="WP_207141953.1">
    <property type="nucleotide sequence ID" value="NZ_JAEKJZ010000003.1"/>
</dbReference>
<reference evidence="1" key="1">
    <citation type="submission" date="2020-12" db="EMBL/GenBank/DDBJ databases">
        <title>Oil enriched cultivation method for isolating marine PHA-producing bacteria.</title>
        <authorList>
            <person name="Zheng W."/>
            <person name="Yu S."/>
            <person name="Huang Y."/>
        </authorList>
    </citation>
    <scope>NUCLEOTIDE SEQUENCE</scope>
    <source>
        <strain evidence="1">SY-2-12</strain>
    </source>
</reference>
<protein>
    <submittedName>
        <fullName evidence="1">Uncharacterized protein</fullName>
    </submittedName>
</protein>
<dbReference type="Proteomes" id="UP000664096">
    <property type="component" value="Unassembled WGS sequence"/>
</dbReference>
<organism evidence="1 2">
    <name type="scientific">Roseibium aggregatum</name>
    <dbReference type="NCBI Taxonomy" id="187304"/>
    <lineage>
        <taxon>Bacteria</taxon>
        <taxon>Pseudomonadati</taxon>
        <taxon>Pseudomonadota</taxon>
        <taxon>Alphaproteobacteria</taxon>
        <taxon>Hyphomicrobiales</taxon>
        <taxon>Stappiaceae</taxon>
        <taxon>Roseibium</taxon>
    </lineage>
</organism>
<dbReference type="AlphaFoldDB" id="A0A939EG62"/>
<gene>
    <name evidence="1" type="ORF">JF539_17370</name>
</gene>
<accession>A0A939EG62</accession>
<name>A0A939EG62_9HYPH</name>
<comment type="caution">
    <text evidence="1">The sequence shown here is derived from an EMBL/GenBank/DDBJ whole genome shotgun (WGS) entry which is preliminary data.</text>
</comment>